<dbReference type="EMBL" id="PXOH01000014">
    <property type="protein sequence ID" value="PSF36319.1"/>
    <property type="molecule type" value="Genomic_DNA"/>
</dbReference>
<dbReference type="SUPFAM" id="SSF53756">
    <property type="entry name" value="UDP-Glycosyltransferase/glycogen phosphorylase"/>
    <property type="match status" value="1"/>
</dbReference>
<sequence>MKPLIVSSYDPVGGAGASRSAYRLHQGFLKLGIDSRMLVQDKRMDDPTLVSAPNQFAQKIWKARRNLDALPLKFYQNRQKGAVLFPIQWLPDIINPQINKLAPDIVNLRWICDGFLPIEALAKIKKPIVWTFADLWAFTGGCCYSQGCDGYTKSCGKCPILKSDRSWDLSRLTWQRKAKAWRDLKFTIVTPSHWLAQCARSSSLFCDKDIRVIHHGLDIELYHPTEQKTARNLLNLPQDKHLVLFGAINAINNHRKGFALLQAALQKLSHSSLQNKIELIVFGASQPEKTIELGFPIHYLGKIDDERKLALLYSSADVMIVPSTEEVFGQTASESLACGTPVVCFDTTGLKDLVDHQQNGYRAECLSSEDLANGIAWVIENPERSQKLSLQAREKAEREFNLLTQAGRYLSLFEELLHS</sequence>
<proteinExistence type="predicted"/>
<evidence type="ECO:0000259" key="1">
    <source>
        <dbReference type="Pfam" id="PF00534"/>
    </source>
</evidence>
<dbReference type="InterPro" id="IPR050194">
    <property type="entry name" value="Glycosyltransferase_grp1"/>
</dbReference>
<keyword evidence="3" id="KW-1185">Reference proteome</keyword>
<dbReference type="Pfam" id="PF00534">
    <property type="entry name" value="Glycos_transf_1"/>
    <property type="match status" value="1"/>
</dbReference>
<comment type="caution">
    <text evidence="2">The sequence shown here is derived from an EMBL/GenBank/DDBJ whole genome shotgun (WGS) entry which is preliminary data.</text>
</comment>
<reference evidence="2 3" key="2">
    <citation type="submission" date="2018-03" db="EMBL/GenBank/DDBJ databases">
        <authorList>
            <person name="Keele B.F."/>
        </authorList>
    </citation>
    <scope>NUCLEOTIDE SEQUENCE [LARGE SCALE GENOMIC DNA]</scope>
    <source>
        <strain evidence="2 3">CCALA 016</strain>
    </source>
</reference>
<gene>
    <name evidence="2" type="ORF">C7H19_13925</name>
</gene>
<protein>
    <submittedName>
        <fullName evidence="2">Glycosyl transferase</fullName>
    </submittedName>
</protein>
<dbReference type="CDD" id="cd03825">
    <property type="entry name" value="GT4_WcaC-like"/>
    <property type="match status" value="1"/>
</dbReference>
<dbReference type="PANTHER" id="PTHR45947">
    <property type="entry name" value="SULFOQUINOVOSYL TRANSFERASE SQD2"/>
    <property type="match status" value="1"/>
</dbReference>
<dbReference type="OrthoDB" id="9768685at2"/>
<accession>A0A2T1LWP4</accession>
<dbReference type="AlphaFoldDB" id="A0A2T1LWP4"/>
<dbReference type="Gene3D" id="3.40.50.2000">
    <property type="entry name" value="Glycogen Phosphorylase B"/>
    <property type="match status" value="2"/>
</dbReference>
<dbReference type="InterPro" id="IPR001296">
    <property type="entry name" value="Glyco_trans_1"/>
</dbReference>
<feature type="domain" description="Glycosyl transferase family 1" evidence="1">
    <location>
        <begin position="249"/>
        <end position="394"/>
    </location>
</feature>
<dbReference type="GO" id="GO:0016757">
    <property type="term" value="F:glycosyltransferase activity"/>
    <property type="evidence" value="ECO:0007669"/>
    <property type="project" value="InterPro"/>
</dbReference>
<dbReference type="Proteomes" id="UP000239001">
    <property type="component" value="Unassembled WGS sequence"/>
</dbReference>
<evidence type="ECO:0000313" key="2">
    <source>
        <dbReference type="EMBL" id="PSF36319.1"/>
    </source>
</evidence>
<name>A0A2T1LWP4_9CHRO</name>
<organism evidence="2 3">
    <name type="scientific">Aphanothece hegewaldii CCALA 016</name>
    <dbReference type="NCBI Taxonomy" id="2107694"/>
    <lineage>
        <taxon>Bacteria</taxon>
        <taxon>Bacillati</taxon>
        <taxon>Cyanobacteriota</taxon>
        <taxon>Cyanophyceae</taxon>
        <taxon>Oscillatoriophycideae</taxon>
        <taxon>Chroococcales</taxon>
        <taxon>Aphanothecaceae</taxon>
        <taxon>Aphanothece</taxon>
    </lineage>
</organism>
<keyword evidence="2" id="KW-0808">Transferase</keyword>
<dbReference type="PANTHER" id="PTHR45947:SF13">
    <property type="entry name" value="TRANSFERASE"/>
    <property type="match status" value="1"/>
</dbReference>
<reference evidence="2 3" key="1">
    <citation type="submission" date="2018-03" db="EMBL/GenBank/DDBJ databases">
        <title>The ancient ancestry and fast evolution of plastids.</title>
        <authorList>
            <person name="Moore K.R."/>
            <person name="Magnabosco C."/>
            <person name="Momper L."/>
            <person name="Gold D.A."/>
            <person name="Bosak T."/>
            <person name="Fournier G.P."/>
        </authorList>
    </citation>
    <scope>NUCLEOTIDE SEQUENCE [LARGE SCALE GENOMIC DNA]</scope>
    <source>
        <strain evidence="2 3">CCALA 016</strain>
    </source>
</reference>
<evidence type="ECO:0000313" key="3">
    <source>
        <dbReference type="Proteomes" id="UP000239001"/>
    </source>
</evidence>